<protein>
    <submittedName>
        <fullName evidence="3">Methyltransferase domain-containing protein</fullName>
    </submittedName>
    <submittedName>
        <fullName evidence="2">SAM-dependent methyltransferase</fullName>
    </submittedName>
</protein>
<evidence type="ECO:0000259" key="1">
    <source>
        <dbReference type="Pfam" id="PF08241"/>
    </source>
</evidence>
<dbReference type="GO" id="GO:0008757">
    <property type="term" value="F:S-adenosylmethionine-dependent methyltransferase activity"/>
    <property type="evidence" value="ECO:0007669"/>
    <property type="project" value="InterPro"/>
</dbReference>
<dbReference type="Pfam" id="PF08241">
    <property type="entry name" value="Methyltransf_11"/>
    <property type="match status" value="1"/>
</dbReference>
<dbReference type="EMBL" id="FNED01000039">
    <property type="protein sequence ID" value="SDK11504.1"/>
    <property type="molecule type" value="Genomic_DNA"/>
</dbReference>
<accession>A0A0D1UWX6</accession>
<dbReference type="OrthoDB" id="9772751at2"/>
<dbReference type="InterPro" id="IPR013216">
    <property type="entry name" value="Methyltransf_11"/>
</dbReference>
<evidence type="ECO:0000313" key="4">
    <source>
        <dbReference type="Proteomes" id="UP000037269"/>
    </source>
</evidence>
<organism evidence="2 4">
    <name type="scientific">Aneurinibacillus migulanus</name>
    <name type="common">Bacillus migulanus</name>
    <dbReference type="NCBI Taxonomy" id="47500"/>
    <lineage>
        <taxon>Bacteria</taxon>
        <taxon>Bacillati</taxon>
        <taxon>Bacillota</taxon>
        <taxon>Bacilli</taxon>
        <taxon>Bacillales</taxon>
        <taxon>Paenibacillaceae</taxon>
        <taxon>Aneurinibacillus group</taxon>
        <taxon>Aneurinibacillus</taxon>
    </lineage>
</organism>
<dbReference type="STRING" id="47500.AF333_21005"/>
<sequence>MDINIYNSLAWNKNVESGNIWTKPVDNRVIEKAKNGEWEIILTPTRPVPKEWFPTLRGLKILCLASGGGQQGPILAAAGAEVTVLDISEKQLEQDKYVAKREHLDIKTVKGSMADLSVFNDESFDFIVHPASNLFIENILPVWKEAYRVLKYGGTLISGFVNPILFIFDVESEEKGLLEVKYSIPYSDLSDLPKERLEEHIAANQALEFGHSLENQIQGQIDAGFLITGFYEDNMGGQSLLDNYINTCIATRAVKLNI</sequence>
<dbReference type="GeneID" id="42307629"/>
<reference evidence="3 5" key="2">
    <citation type="submission" date="2016-10" db="EMBL/GenBank/DDBJ databases">
        <authorList>
            <person name="de Groot N.N."/>
        </authorList>
    </citation>
    <scope>NUCLEOTIDE SEQUENCE [LARGE SCALE GENOMIC DNA]</scope>
    <source>
        <strain evidence="3 5">DSM 2895</strain>
    </source>
</reference>
<dbReference type="Proteomes" id="UP000037269">
    <property type="component" value="Unassembled WGS sequence"/>
</dbReference>
<dbReference type="Proteomes" id="UP000182836">
    <property type="component" value="Unassembled WGS sequence"/>
</dbReference>
<dbReference type="PATRIC" id="fig|47500.8.peg.3765"/>
<keyword evidence="4" id="KW-1185">Reference proteome</keyword>
<dbReference type="Gene3D" id="3.40.50.150">
    <property type="entry name" value="Vaccinia Virus protein VP39"/>
    <property type="match status" value="1"/>
</dbReference>
<keyword evidence="2" id="KW-0808">Transferase</keyword>
<dbReference type="EMBL" id="LGUG01000004">
    <property type="protein sequence ID" value="KON97570.1"/>
    <property type="molecule type" value="Genomic_DNA"/>
</dbReference>
<dbReference type="CDD" id="cd02440">
    <property type="entry name" value="AdoMet_MTases"/>
    <property type="match status" value="1"/>
</dbReference>
<feature type="domain" description="Methyltransferase type 11" evidence="1">
    <location>
        <begin position="62"/>
        <end position="157"/>
    </location>
</feature>
<dbReference type="InterPro" id="IPR029063">
    <property type="entry name" value="SAM-dependent_MTases_sf"/>
</dbReference>
<reference evidence="2 4" key="1">
    <citation type="submission" date="2015-07" db="EMBL/GenBank/DDBJ databases">
        <title>Fjat-14205 dsm 2895.</title>
        <authorList>
            <person name="Liu B."/>
            <person name="Wang J."/>
            <person name="Zhu Y."/>
            <person name="Liu G."/>
            <person name="Chen Q."/>
            <person name="Chen Z."/>
            <person name="Lan J."/>
            <person name="Che J."/>
            <person name="Ge C."/>
            <person name="Shi H."/>
            <person name="Pan Z."/>
            <person name="Liu X."/>
        </authorList>
    </citation>
    <scope>NUCLEOTIDE SEQUENCE [LARGE SCALE GENOMIC DNA]</scope>
    <source>
        <strain evidence="2 4">DSM 2895</strain>
    </source>
</reference>
<proteinExistence type="predicted"/>
<evidence type="ECO:0000313" key="3">
    <source>
        <dbReference type="EMBL" id="SDK11504.1"/>
    </source>
</evidence>
<dbReference type="GO" id="GO:0032259">
    <property type="term" value="P:methylation"/>
    <property type="evidence" value="ECO:0007669"/>
    <property type="project" value="UniProtKB-KW"/>
</dbReference>
<evidence type="ECO:0000313" key="2">
    <source>
        <dbReference type="EMBL" id="KON97570.1"/>
    </source>
</evidence>
<evidence type="ECO:0000313" key="5">
    <source>
        <dbReference type="Proteomes" id="UP000182836"/>
    </source>
</evidence>
<dbReference type="AlphaFoldDB" id="A0A0D1UWX6"/>
<keyword evidence="2" id="KW-0489">Methyltransferase</keyword>
<dbReference type="SUPFAM" id="SSF53335">
    <property type="entry name" value="S-adenosyl-L-methionine-dependent methyltransferases"/>
    <property type="match status" value="1"/>
</dbReference>
<dbReference type="RefSeq" id="WP_043068352.1">
    <property type="nucleotide sequence ID" value="NZ_BJOA01000125.1"/>
</dbReference>
<gene>
    <name evidence="2" type="ORF">AF333_21005</name>
    <name evidence="3" type="ORF">SAMN04487909_13936</name>
</gene>
<name>A0A0D1UWX6_ANEMI</name>